<keyword evidence="1" id="KW-0804">Transcription</keyword>
<accession>L0A8F4</accession>
<protein>
    <recommendedName>
        <fullName evidence="1">DNA-directed RNA polymerase subunit Rpo8</fullName>
        <ecNumber evidence="1">2.7.7.6</ecNumber>
    </recommendedName>
    <alternativeName>
        <fullName evidence="1">DNA-directed RNA polymerase, subunit G</fullName>
    </alternativeName>
</protein>
<evidence type="ECO:0000313" key="2">
    <source>
        <dbReference type="EMBL" id="AFZ70138.1"/>
    </source>
</evidence>
<dbReference type="RefSeq" id="WP_015232036.1">
    <property type="nucleotide sequence ID" value="NC_019791.1"/>
</dbReference>
<comment type="similarity">
    <text evidence="1">Belongs to the archaeal Rpo8 RNA polymerase subunit family.</text>
</comment>
<dbReference type="InParanoid" id="L0A8F4"/>
<comment type="function">
    <text evidence="1">DNA-dependent RNA polymerase (RNAP) catalyzes the transcription of DNA into RNA using the four ribonucleoside triphosphates as substrates.</text>
</comment>
<dbReference type="GO" id="GO:0000428">
    <property type="term" value="C:DNA-directed RNA polymerase complex"/>
    <property type="evidence" value="ECO:0007669"/>
    <property type="project" value="UniProtKB-KW"/>
</dbReference>
<dbReference type="eggNOG" id="arCOG04271">
    <property type="taxonomic scope" value="Archaea"/>
</dbReference>
<dbReference type="GO" id="GO:0006351">
    <property type="term" value="P:DNA-templated transcription"/>
    <property type="evidence" value="ECO:0007669"/>
    <property type="project" value="UniProtKB-UniRule"/>
</dbReference>
<dbReference type="EMBL" id="CP003378">
    <property type="protein sequence ID" value="AFZ70138.1"/>
    <property type="molecule type" value="Genomic_DNA"/>
</dbReference>
<dbReference type="GeneID" id="14211622"/>
<name>L0A8F4_CALLD</name>
<dbReference type="InterPro" id="IPR012340">
    <property type="entry name" value="NA-bd_OB-fold"/>
</dbReference>
<dbReference type="InterPro" id="IPR031555">
    <property type="entry name" value="RNA_pol_Rpo8"/>
</dbReference>
<dbReference type="EC" id="2.7.7.6" evidence="1"/>
<dbReference type="AlphaFoldDB" id="L0A8F4"/>
<dbReference type="GO" id="GO:0003899">
    <property type="term" value="F:DNA-directed RNA polymerase activity"/>
    <property type="evidence" value="ECO:0007669"/>
    <property type="project" value="UniProtKB-UniRule"/>
</dbReference>
<proteinExistence type="inferred from homology"/>
<dbReference type="HOGENOM" id="CLU_2140063_0_0_2"/>
<keyword evidence="1" id="KW-0240">DNA-directed RNA polymerase</keyword>
<gene>
    <name evidence="1" type="primary">rpo8</name>
    <name evidence="1" type="synonym">rpoG</name>
    <name evidence="2" type="ordered locus">Calag_0362</name>
</gene>
<dbReference type="Proteomes" id="UP000010469">
    <property type="component" value="Chromosome"/>
</dbReference>
<dbReference type="STRING" id="1056495.Calag_0362"/>
<dbReference type="GO" id="GO:0005737">
    <property type="term" value="C:cytoplasm"/>
    <property type="evidence" value="ECO:0007669"/>
    <property type="project" value="UniProtKB-SubCell"/>
</dbReference>
<dbReference type="KEGG" id="clg:Calag_0362"/>
<evidence type="ECO:0000256" key="1">
    <source>
        <dbReference type="HAMAP-Rule" id="MF_00866"/>
    </source>
</evidence>
<sequence>MINIEAEVKEIIQSKLQGAKIVNASNGNTQIYFDLVQDMIKISEKDKIQIVIDENKPENLDIYDFCGHGYLVKPEEESRITILSLWGIIFQFEPPLGLKENTKYYLCLRKI</sequence>
<dbReference type="Pfam" id="PF16992">
    <property type="entry name" value="RNA_pol_RpbG"/>
    <property type="match status" value="1"/>
</dbReference>
<dbReference type="HAMAP" id="MF_00866">
    <property type="entry name" value="RNApol_arch_Rpo8"/>
    <property type="match status" value="1"/>
</dbReference>
<dbReference type="OrthoDB" id="34039at2157"/>
<keyword evidence="1" id="KW-0808">Transferase</keyword>
<reference evidence="3" key="1">
    <citation type="submission" date="2012-03" db="EMBL/GenBank/DDBJ databases">
        <title>Complete genome of Caldisphaera lagunensis DSM 15908.</title>
        <authorList>
            <person name="Lucas S."/>
            <person name="Copeland A."/>
            <person name="Lapidus A."/>
            <person name="Glavina del Rio T."/>
            <person name="Dalin E."/>
            <person name="Tice H."/>
            <person name="Bruce D."/>
            <person name="Goodwin L."/>
            <person name="Pitluck S."/>
            <person name="Peters L."/>
            <person name="Mikhailova N."/>
            <person name="Teshima H."/>
            <person name="Kyrpides N."/>
            <person name="Mavromatis K."/>
            <person name="Ivanova N."/>
            <person name="Brettin T."/>
            <person name="Detter J.C."/>
            <person name="Han C."/>
            <person name="Larimer F."/>
            <person name="Land M."/>
            <person name="Hauser L."/>
            <person name="Markowitz V."/>
            <person name="Cheng J.-F."/>
            <person name="Hugenholtz P."/>
            <person name="Woyke T."/>
            <person name="Wu D."/>
            <person name="Spring S."/>
            <person name="Schroeder M."/>
            <person name="Brambilla E."/>
            <person name="Klenk H.-P."/>
            <person name="Eisen J.A."/>
        </authorList>
    </citation>
    <scope>NUCLEOTIDE SEQUENCE [LARGE SCALE GENOMIC DNA]</scope>
    <source>
        <strain evidence="3">DSM 15908 / JCM 11604 / IC-154</strain>
    </source>
</reference>
<keyword evidence="1" id="KW-0963">Cytoplasm</keyword>
<evidence type="ECO:0000313" key="3">
    <source>
        <dbReference type="Proteomes" id="UP000010469"/>
    </source>
</evidence>
<keyword evidence="1" id="KW-0548">Nucleotidyltransferase</keyword>
<comment type="catalytic activity">
    <reaction evidence="1">
        <text>RNA(n) + a ribonucleoside 5'-triphosphate = RNA(n+1) + diphosphate</text>
        <dbReference type="Rhea" id="RHEA:21248"/>
        <dbReference type="Rhea" id="RHEA-COMP:14527"/>
        <dbReference type="Rhea" id="RHEA-COMP:17342"/>
        <dbReference type="ChEBI" id="CHEBI:33019"/>
        <dbReference type="ChEBI" id="CHEBI:61557"/>
        <dbReference type="ChEBI" id="CHEBI:140395"/>
        <dbReference type="EC" id="2.7.7.6"/>
    </reaction>
</comment>
<comment type="subcellular location">
    <subcellularLocation>
        <location evidence="1">Cytoplasm</location>
    </subcellularLocation>
</comment>
<dbReference type="Gene3D" id="2.40.50.140">
    <property type="entry name" value="Nucleic acid-binding proteins"/>
    <property type="match status" value="1"/>
</dbReference>
<comment type="subunit">
    <text evidence="1">Part of the RNA polymerase complex.</text>
</comment>
<organism evidence="2 3">
    <name type="scientific">Caldisphaera lagunensis (strain DSM 15908 / JCM 11604 / ANMR 0165 / IC-154)</name>
    <dbReference type="NCBI Taxonomy" id="1056495"/>
    <lineage>
        <taxon>Archaea</taxon>
        <taxon>Thermoproteota</taxon>
        <taxon>Thermoprotei</taxon>
        <taxon>Acidilobales</taxon>
        <taxon>Caldisphaeraceae</taxon>
        <taxon>Caldisphaera</taxon>
    </lineage>
</organism>
<keyword evidence="3" id="KW-1185">Reference proteome</keyword>